<organism evidence="1">
    <name type="scientific">bioreactor metagenome</name>
    <dbReference type="NCBI Taxonomy" id="1076179"/>
    <lineage>
        <taxon>unclassified sequences</taxon>
        <taxon>metagenomes</taxon>
        <taxon>ecological metagenomes</taxon>
    </lineage>
</organism>
<gene>
    <name evidence="1" type="ORF">SDC9_55947</name>
</gene>
<protein>
    <submittedName>
        <fullName evidence="1">Uncharacterized protein</fullName>
    </submittedName>
</protein>
<sequence>MTAVDDADAVEPLAPSKRGFYGDTRLIFVFAVQVKNGLRAVSAGRLLIRHVRLRVGFRVGEVLPLAAAETVQFLGGKQPLGNALGFGEELKKLALKERIEP</sequence>
<dbReference type="AlphaFoldDB" id="A0A644X0E8"/>
<accession>A0A644X0E8</accession>
<comment type="caution">
    <text evidence="1">The sequence shown here is derived from an EMBL/GenBank/DDBJ whole genome shotgun (WGS) entry which is preliminary data.</text>
</comment>
<name>A0A644X0E8_9ZZZZ</name>
<proteinExistence type="predicted"/>
<reference evidence="1" key="1">
    <citation type="submission" date="2019-08" db="EMBL/GenBank/DDBJ databases">
        <authorList>
            <person name="Kucharzyk K."/>
            <person name="Murdoch R.W."/>
            <person name="Higgins S."/>
            <person name="Loffler F."/>
        </authorList>
    </citation>
    <scope>NUCLEOTIDE SEQUENCE</scope>
</reference>
<dbReference type="EMBL" id="VSSQ01001593">
    <property type="protein sequence ID" value="MPM09626.1"/>
    <property type="molecule type" value="Genomic_DNA"/>
</dbReference>
<evidence type="ECO:0000313" key="1">
    <source>
        <dbReference type="EMBL" id="MPM09626.1"/>
    </source>
</evidence>